<comment type="pathway">
    <text evidence="2 8">Cofactor biosynthesis; biotin biosynthesis.</text>
</comment>
<evidence type="ECO:0000256" key="4">
    <source>
        <dbReference type="ARBA" id="ARBA00022603"/>
    </source>
</evidence>
<keyword evidence="5 8" id="KW-0808">Transferase</keyword>
<dbReference type="GO" id="GO:0032259">
    <property type="term" value="P:methylation"/>
    <property type="evidence" value="ECO:0007669"/>
    <property type="project" value="UniProtKB-KW"/>
</dbReference>
<dbReference type="CDD" id="cd02440">
    <property type="entry name" value="AdoMet_MTases"/>
    <property type="match status" value="1"/>
</dbReference>
<dbReference type="InterPro" id="IPR011814">
    <property type="entry name" value="BioC"/>
</dbReference>
<dbReference type="EC" id="2.1.1.197" evidence="3 8"/>
<dbReference type="GO" id="GO:0009102">
    <property type="term" value="P:biotin biosynthetic process"/>
    <property type="evidence" value="ECO:0007669"/>
    <property type="project" value="UniProtKB-UniRule"/>
</dbReference>
<evidence type="ECO:0000313" key="11">
    <source>
        <dbReference type="Proteomes" id="UP000235547"/>
    </source>
</evidence>
<dbReference type="GO" id="GO:0102130">
    <property type="term" value="F:malonyl-CoA methyltransferase activity"/>
    <property type="evidence" value="ECO:0007669"/>
    <property type="project" value="UniProtKB-EC"/>
</dbReference>
<proteinExistence type="inferred from homology"/>
<dbReference type="Gene3D" id="3.40.50.150">
    <property type="entry name" value="Vaccinia Virus protein VP39"/>
    <property type="match status" value="1"/>
</dbReference>
<comment type="catalytic activity">
    <reaction evidence="1 8">
        <text>malonyl-[ACP] + S-adenosyl-L-methionine = malonyl-[ACP] methyl ester + S-adenosyl-L-homocysteine</text>
        <dbReference type="Rhea" id="RHEA:17105"/>
        <dbReference type="Rhea" id="RHEA-COMP:9623"/>
        <dbReference type="Rhea" id="RHEA-COMP:9954"/>
        <dbReference type="ChEBI" id="CHEBI:57856"/>
        <dbReference type="ChEBI" id="CHEBI:59789"/>
        <dbReference type="ChEBI" id="CHEBI:78449"/>
        <dbReference type="ChEBI" id="CHEBI:78845"/>
        <dbReference type="EC" id="2.1.1.197"/>
    </reaction>
</comment>
<gene>
    <name evidence="8" type="primary">bioC</name>
    <name evidence="10" type="ORF">C1H70_12850</name>
</gene>
<dbReference type="AlphaFoldDB" id="A0A2N7UFI5"/>
<evidence type="ECO:0000256" key="6">
    <source>
        <dbReference type="ARBA" id="ARBA00022691"/>
    </source>
</evidence>
<dbReference type="PANTHER" id="PTHR43591">
    <property type="entry name" value="METHYLTRANSFERASE"/>
    <property type="match status" value="1"/>
</dbReference>
<keyword evidence="6 8" id="KW-0949">S-adenosyl-L-methionine</keyword>
<comment type="caution">
    <text evidence="10">The sequence shown here is derived from an EMBL/GenBank/DDBJ whole genome shotgun (WGS) entry which is preliminary data.</text>
</comment>
<dbReference type="PANTHER" id="PTHR43591:SF99">
    <property type="entry name" value="OS06G0646000 PROTEIN"/>
    <property type="match status" value="1"/>
</dbReference>
<dbReference type="GO" id="GO:0010340">
    <property type="term" value="F:carboxyl-O-methyltransferase activity"/>
    <property type="evidence" value="ECO:0007669"/>
    <property type="project" value="UniProtKB-UniRule"/>
</dbReference>
<evidence type="ECO:0000259" key="9">
    <source>
        <dbReference type="Pfam" id="PF08241"/>
    </source>
</evidence>
<evidence type="ECO:0000256" key="7">
    <source>
        <dbReference type="ARBA" id="ARBA00022756"/>
    </source>
</evidence>
<dbReference type="InterPro" id="IPR013216">
    <property type="entry name" value="Methyltransf_11"/>
</dbReference>
<keyword evidence="7 8" id="KW-0093">Biotin biosynthesis</keyword>
<dbReference type="RefSeq" id="WP_102588736.1">
    <property type="nucleotide sequence ID" value="NZ_BNAE01000001.1"/>
</dbReference>
<evidence type="ECO:0000256" key="2">
    <source>
        <dbReference type="ARBA" id="ARBA00004746"/>
    </source>
</evidence>
<evidence type="ECO:0000256" key="5">
    <source>
        <dbReference type="ARBA" id="ARBA00022679"/>
    </source>
</evidence>
<dbReference type="GO" id="GO:0008757">
    <property type="term" value="F:S-adenosylmethionine-dependent methyltransferase activity"/>
    <property type="evidence" value="ECO:0007669"/>
    <property type="project" value="InterPro"/>
</dbReference>
<dbReference type="InterPro" id="IPR029063">
    <property type="entry name" value="SAM-dependent_MTases_sf"/>
</dbReference>
<evidence type="ECO:0000256" key="3">
    <source>
        <dbReference type="ARBA" id="ARBA00012327"/>
    </source>
</evidence>
<dbReference type="OrthoDB" id="9760689at2"/>
<comment type="function">
    <text evidence="8">Converts the free carboxyl group of a malonyl-thioester to its methyl ester by transfer of a methyl group from S-adenosyl-L-methionine (SAM). It allows to synthesize pimeloyl-ACP via the fatty acid synthetic pathway.</text>
</comment>
<dbReference type="Pfam" id="PF08241">
    <property type="entry name" value="Methyltransf_11"/>
    <property type="match status" value="1"/>
</dbReference>
<evidence type="ECO:0000256" key="1">
    <source>
        <dbReference type="ARBA" id="ARBA00000852"/>
    </source>
</evidence>
<organism evidence="10 11">
    <name type="scientific">Halomonas urumqiensis</name>
    <dbReference type="NCBI Taxonomy" id="1684789"/>
    <lineage>
        <taxon>Bacteria</taxon>
        <taxon>Pseudomonadati</taxon>
        <taxon>Pseudomonadota</taxon>
        <taxon>Gammaproteobacteria</taxon>
        <taxon>Oceanospirillales</taxon>
        <taxon>Halomonadaceae</taxon>
        <taxon>Halomonas</taxon>
    </lineage>
</organism>
<dbReference type="Proteomes" id="UP000235547">
    <property type="component" value="Unassembled WGS sequence"/>
</dbReference>
<evidence type="ECO:0000256" key="8">
    <source>
        <dbReference type="HAMAP-Rule" id="MF_00835"/>
    </source>
</evidence>
<name>A0A2N7UFI5_9GAMM</name>
<dbReference type="EMBL" id="PNRG01000029">
    <property type="protein sequence ID" value="PMR79183.1"/>
    <property type="molecule type" value="Genomic_DNA"/>
</dbReference>
<protein>
    <recommendedName>
        <fullName evidence="3 8">Malonyl-[acyl-carrier protein] O-methyltransferase</fullName>
        <shortName evidence="8">Malonyl-ACP O-methyltransferase</shortName>
        <ecNumber evidence="3 8">2.1.1.197</ecNumber>
    </recommendedName>
    <alternativeName>
        <fullName evidence="8">Biotin synthesis protein BioC</fullName>
    </alternativeName>
</protein>
<comment type="similarity">
    <text evidence="8">Belongs to the methyltransferase superfamily.</text>
</comment>
<sequence>MRSTAPLALTSHTASQDDSPQCWRDRVAHAFSRAAGHYQCLASAQQAMGEILWAALPERLGTHRAGNVDGQVLDLGCGPGHWSARLAGRYGTHARVTGLDLAPGMLDVAQRQHGDHIVWLCADAQALPLADASQDLVVSNLAIQWCPDLDAVLSEVYRVLRPGGQALINTLAPGTLSEIRHAWSRPGKPAAMLAFHSRERHLAAARLAGFPRITVKARTLRFHYPDLRAVMASIKGVGAQTARPGARLTRRDLARANHRYEALREPAGLPVSYRLLTLELTH</sequence>
<evidence type="ECO:0000313" key="10">
    <source>
        <dbReference type="EMBL" id="PMR79183.1"/>
    </source>
</evidence>
<reference evidence="10 11" key="1">
    <citation type="submission" date="2018-01" db="EMBL/GenBank/DDBJ databases">
        <title>Halomonas endophytica sp. nov., isolated from storage liquid in the stems of Populus euphratica.</title>
        <authorList>
            <person name="Chen C."/>
        </authorList>
    </citation>
    <scope>NUCLEOTIDE SEQUENCE [LARGE SCALE GENOMIC DNA]</scope>
    <source>
        <strain evidence="10 11">BZ-SZ-XJ27</strain>
    </source>
</reference>
<dbReference type="HAMAP" id="MF_00835">
    <property type="entry name" value="BioC"/>
    <property type="match status" value="1"/>
</dbReference>
<accession>A0A2N7UFI5</accession>
<keyword evidence="11" id="KW-1185">Reference proteome</keyword>
<dbReference type="SUPFAM" id="SSF53335">
    <property type="entry name" value="S-adenosyl-L-methionine-dependent methyltransferases"/>
    <property type="match status" value="1"/>
</dbReference>
<feature type="domain" description="Methyltransferase type 11" evidence="9">
    <location>
        <begin position="73"/>
        <end position="168"/>
    </location>
</feature>
<keyword evidence="4 8" id="KW-0489">Methyltransferase</keyword>
<dbReference type="UniPathway" id="UPA00078"/>